<keyword evidence="10 12" id="KW-0630">Potassium</keyword>
<keyword evidence="9 12" id="KW-0460">Magnesium</keyword>
<keyword evidence="7 12" id="KW-0418">Kinase</keyword>
<keyword evidence="12" id="KW-0963">Cytoplasm</keyword>
<dbReference type="InterPro" id="IPR011611">
    <property type="entry name" value="PfkB_dom"/>
</dbReference>
<keyword evidence="6 12" id="KW-0547">Nucleotide-binding</keyword>
<dbReference type="PANTHER" id="PTHR10584">
    <property type="entry name" value="SUGAR KINASE"/>
    <property type="match status" value="1"/>
</dbReference>
<feature type="binding site" evidence="12">
    <location>
        <position position="265"/>
    </location>
    <ligand>
        <name>K(+)</name>
        <dbReference type="ChEBI" id="CHEBI:29103"/>
    </ligand>
</feature>
<dbReference type="PROSITE" id="PS00584">
    <property type="entry name" value="PFKB_KINASES_2"/>
    <property type="match status" value="1"/>
</dbReference>
<gene>
    <name evidence="12" type="primary">rbsK</name>
    <name evidence="14" type="ORF">SAMN04487944_10248</name>
</gene>
<evidence type="ECO:0000256" key="5">
    <source>
        <dbReference type="ARBA" id="ARBA00022723"/>
    </source>
</evidence>
<dbReference type="EC" id="2.7.1.15" evidence="2 12"/>
<feature type="binding site" evidence="12">
    <location>
        <position position="229"/>
    </location>
    <ligand>
        <name>K(+)</name>
        <dbReference type="ChEBI" id="CHEBI:29103"/>
    </ligand>
</feature>
<evidence type="ECO:0000256" key="7">
    <source>
        <dbReference type="ARBA" id="ARBA00022777"/>
    </source>
</evidence>
<dbReference type="AlphaFoldDB" id="A0A1H9MLT1"/>
<evidence type="ECO:0000256" key="11">
    <source>
        <dbReference type="ARBA" id="ARBA00023277"/>
    </source>
</evidence>
<evidence type="ECO:0000256" key="10">
    <source>
        <dbReference type="ARBA" id="ARBA00022958"/>
    </source>
</evidence>
<feature type="binding site" evidence="12">
    <location>
        <position position="259"/>
    </location>
    <ligand>
        <name>ATP</name>
        <dbReference type="ChEBI" id="CHEBI:30616"/>
    </ligand>
</feature>
<dbReference type="UniPathway" id="UPA00916">
    <property type="reaction ID" value="UER00889"/>
</dbReference>
<evidence type="ECO:0000256" key="9">
    <source>
        <dbReference type="ARBA" id="ARBA00022842"/>
    </source>
</evidence>
<dbReference type="PRINTS" id="PR00990">
    <property type="entry name" value="RIBOKINASE"/>
</dbReference>
<feature type="binding site" evidence="12">
    <location>
        <position position="185"/>
    </location>
    <ligand>
        <name>ATP</name>
        <dbReference type="ChEBI" id="CHEBI:30616"/>
    </ligand>
</feature>
<feature type="binding site" evidence="12">
    <location>
        <begin position="234"/>
        <end position="235"/>
    </location>
    <ligand>
        <name>ATP</name>
        <dbReference type="ChEBI" id="CHEBI:30616"/>
    </ligand>
</feature>
<dbReference type="InterPro" id="IPR011877">
    <property type="entry name" value="Ribokinase"/>
</dbReference>
<dbReference type="Pfam" id="PF00294">
    <property type="entry name" value="PfkB"/>
    <property type="match status" value="1"/>
</dbReference>
<feature type="binding site" evidence="12">
    <location>
        <position position="141"/>
    </location>
    <ligand>
        <name>substrate</name>
    </ligand>
</feature>
<comment type="activity regulation">
    <text evidence="12">Activated by a monovalent cation that binds near, but not in, the active site. The most likely occupant of the site in vivo is potassium. Ion binding induces a conformational change that may alter substrate affinity.</text>
</comment>
<proteinExistence type="inferred from homology"/>
<dbReference type="GO" id="GO:0005524">
    <property type="term" value="F:ATP binding"/>
    <property type="evidence" value="ECO:0007669"/>
    <property type="project" value="UniProtKB-UniRule"/>
</dbReference>
<comment type="subunit">
    <text evidence="12">Homodimer.</text>
</comment>
<comment type="catalytic activity">
    <reaction evidence="12">
        <text>D-ribose + ATP = D-ribose 5-phosphate + ADP + H(+)</text>
        <dbReference type="Rhea" id="RHEA:13697"/>
        <dbReference type="ChEBI" id="CHEBI:15378"/>
        <dbReference type="ChEBI" id="CHEBI:30616"/>
        <dbReference type="ChEBI" id="CHEBI:47013"/>
        <dbReference type="ChEBI" id="CHEBI:78346"/>
        <dbReference type="ChEBI" id="CHEBI:456216"/>
        <dbReference type="EC" id="2.7.1.15"/>
    </reaction>
</comment>
<dbReference type="Proteomes" id="UP000199687">
    <property type="component" value="Unassembled WGS sequence"/>
</dbReference>
<comment type="function">
    <text evidence="12">Catalyzes the phosphorylation of ribose at O-5 in a reaction requiring ATP and magnesium. The resulting D-ribose-5-phosphate can then be used either for sythesis of nucleotides, histidine, and tryptophan, or as a component of the pentose phosphate pathway.</text>
</comment>
<keyword evidence="15" id="KW-1185">Reference proteome</keyword>
<dbReference type="CDD" id="cd01174">
    <property type="entry name" value="ribokinase"/>
    <property type="match status" value="1"/>
</dbReference>
<dbReference type="GO" id="GO:0046872">
    <property type="term" value="F:metal ion binding"/>
    <property type="evidence" value="ECO:0007669"/>
    <property type="project" value="UniProtKB-KW"/>
</dbReference>
<organism evidence="14 15">
    <name type="scientific">Gracilibacillus ureilyticus</name>
    <dbReference type="NCBI Taxonomy" id="531814"/>
    <lineage>
        <taxon>Bacteria</taxon>
        <taxon>Bacillati</taxon>
        <taxon>Bacillota</taxon>
        <taxon>Bacilli</taxon>
        <taxon>Bacillales</taxon>
        <taxon>Bacillaceae</taxon>
        <taxon>Gracilibacillus</taxon>
    </lineage>
</organism>
<keyword evidence="8 12" id="KW-0067">ATP-binding</keyword>
<comment type="similarity">
    <text evidence="12">Belongs to the carbohydrate kinase PfkB family. Ribokinase subfamily.</text>
</comment>
<dbReference type="InterPro" id="IPR002173">
    <property type="entry name" value="Carboh/pur_kinase_PfkB_CS"/>
</dbReference>
<feature type="domain" description="Carbohydrate kinase PfkB" evidence="13">
    <location>
        <begin position="5"/>
        <end position="277"/>
    </location>
</feature>
<comment type="similarity">
    <text evidence="1">Belongs to the carbohydrate kinase pfkB family.</text>
</comment>
<evidence type="ECO:0000256" key="1">
    <source>
        <dbReference type="ARBA" id="ARBA00005380"/>
    </source>
</evidence>
<dbReference type="EMBL" id="FOGL01000002">
    <property type="protein sequence ID" value="SER24578.1"/>
    <property type="molecule type" value="Genomic_DNA"/>
</dbReference>
<feature type="binding site" evidence="12">
    <location>
        <begin position="41"/>
        <end position="45"/>
    </location>
    <ligand>
        <name>substrate</name>
    </ligand>
</feature>
<protein>
    <recommendedName>
        <fullName evidence="3 12">Ribokinase</fullName>
        <shortName evidence="12">RK</shortName>
        <ecNumber evidence="2 12">2.7.1.15</ecNumber>
    </recommendedName>
</protein>
<feature type="binding site" evidence="12">
    <location>
        <position position="235"/>
    </location>
    <ligand>
        <name>substrate</name>
    </ligand>
</feature>
<dbReference type="InterPro" id="IPR002139">
    <property type="entry name" value="Ribo/fructo_kinase"/>
</dbReference>
<dbReference type="OrthoDB" id="9775849at2"/>
<feature type="binding site" evidence="12">
    <location>
        <begin position="207"/>
        <end position="212"/>
    </location>
    <ligand>
        <name>ATP</name>
        <dbReference type="ChEBI" id="CHEBI:30616"/>
    </ligand>
</feature>
<comment type="caution">
    <text evidence="12">Lacks conserved residue(s) required for the propagation of feature annotation.</text>
</comment>
<evidence type="ECO:0000313" key="15">
    <source>
        <dbReference type="Proteomes" id="UP000199687"/>
    </source>
</evidence>
<evidence type="ECO:0000256" key="2">
    <source>
        <dbReference type="ARBA" id="ARBA00012035"/>
    </source>
</evidence>
<feature type="active site" description="Proton acceptor" evidence="12">
    <location>
        <position position="235"/>
    </location>
</feature>
<keyword evidence="4 12" id="KW-0808">Transferase</keyword>
<feature type="binding site" evidence="12">
    <location>
        <begin position="13"/>
        <end position="15"/>
    </location>
    <ligand>
        <name>substrate</name>
    </ligand>
</feature>
<dbReference type="HAMAP" id="MF_01987">
    <property type="entry name" value="Ribokinase"/>
    <property type="match status" value="1"/>
</dbReference>
<evidence type="ECO:0000256" key="4">
    <source>
        <dbReference type="ARBA" id="ARBA00022679"/>
    </source>
</evidence>
<feature type="binding site" evidence="12">
    <location>
        <position position="268"/>
    </location>
    <ligand>
        <name>K(+)</name>
        <dbReference type="ChEBI" id="CHEBI:29103"/>
    </ligand>
</feature>
<dbReference type="GO" id="GO:0019303">
    <property type="term" value="P:D-ribose catabolic process"/>
    <property type="evidence" value="ECO:0007669"/>
    <property type="project" value="UniProtKB-UniRule"/>
</dbReference>
<feature type="binding site" evidence="12">
    <location>
        <position position="270"/>
    </location>
    <ligand>
        <name>K(+)</name>
        <dbReference type="ChEBI" id="CHEBI:29103"/>
    </ligand>
</feature>
<comment type="cofactor">
    <cofactor evidence="12">
        <name>Mg(2+)</name>
        <dbReference type="ChEBI" id="CHEBI:18420"/>
    </cofactor>
    <text evidence="12">Requires a divalent cation, most likely magnesium in vivo, as an electrophilic catalyst to aid phosphoryl group transfer. It is the chelate of the metal and the nucleotide that is the actual substrate.</text>
</comment>
<comment type="subcellular location">
    <subcellularLocation>
        <location evidence="12">Cytoplasm</location>
    </subcellularLocation>
</comment>
<dbReference type="Gene3D" id="3.40.1190.20">
    <property type="match status" value="1"/>
</dbReference>
<reference evidence="14 15" key="1">
    <citation type="submission" date="2016-10" db="EMBL/GenBank/DDBJ databases">
        <authorList>
            <person name="de Groot N.N."/>
        </authorList>
    </citation>
    <scope>NUCLEOTIDE SEQUENCE [LARGE SCALE GENOMIC DNA]</scope>
    <source>
        <strain evidence="14 15">CGMCC 1.7727</strain>
    </source>
</reference>
<dbReference type="STRING" id="531814.SAMN04487944_10248"/>
<dbReference type="RefSeq" id="WP_089738982.1">
    <property type="nucleotide sequence ID" value="NZ_FOGL01000002.1"/>
</dbReference>
<keyword evidence="5 12" id="KW-0479">Metal-binding</keyword>
<dbReference type="GO" id="GO:0005829">
    <property type="term" value="C:cytosol"/>
    <property type="evidence" value="ECO:0007669"/>
    <property type="project" value="TreeGrafter"/>
</dbReference>
<evidence type="ECO:0000256" key="6">
    <source>
        <dbReference type="ARBA" id="ARBA00022741"/>
    </source>
</evidence>
<comment type="pathway">
    <text evidence="12">Carbohydrate metabolism; D-ribose degradation; D-ribose 5-phosphate from beta-D-ribopyranose: step 2/2.</text>
</comment>
<dbReference type="InterPro" id="IPR029056">
    <property type="entry name" value="Ribokinase-like"/>
</dbReference>
<dbReference type="GO" id="GO:0004747">
    <property type="term" value="F:ribokinase activity"/>
    <property type="evidence" value="ECO:0007669"/>
    <property type="project" value="UniProtKB-UniRule"/>
</dbReference>
<evidence type="ECO:0000256" key="3">
    <source>
        <dbReference type="ARBA" id="ARBA00016943"/>
    </source>
</evidence>
<evidence type="ECO:0000256" key="8">
    <source>
        <dbReference type="ARBA" id="ARBA00022840"/>
    </source>
</evidence>
<evidence type="ECO:0000256" key="12">
    <source>
        <dbReference type="HAMAP-Rule" id="MF_01987"/>
    </source>
</evidence>
<evidence type="ECO:0000313" key="14">
    <source>
        <dbReference type="EMBL" id="SER24578.1"/>
    </source>
</evidence>
<accession>A0A1H9MLT1</accession>
<dbReference type="SUPFAM" id="SSF53613">
    <property type="entry name" value="Ribokinase-like"/>
    <property type="match status" value="1"/>
</dbReference>
<sequence length="288" mass="31143">MDKPRVTVVGSINMDLLTSVSRLPNQGETMVGDTFEMKPGGKGANQAVAAARLGAHVSMIGKVGNDALGNDLLAHLDNENIDTSGVDIDQKLSTGIANIILYEKDNRIMIIPGANEAVTKDYVDKWKEKVLDSDMVLMQMEIPIQTIIWCADLCSEKQVPFILNPAPAIELPAHVYEKALYITPNEEEGNLLFDDSKDKYQEKLITTIGSKGASYQNSIIDTYASNVVDTTGAGDTFNGALAFFIASGLPVKDAIFKANIAASLAIEHLGAQQGMPTLKQVEERISRT</sequence>
<feature type="binding site" evidence="12">
    <location>
        <position position="231"/>
    </location>
    <ligand>
        <name>K(+)</name>
        <dbReference type="ChEBI" id="CHEBI:29103"/>
    </ligand>
</feature>
<name>A0A1H9MLT1_9BACI</name>
<dbReference type="PANTHER" id="PTHR10584:SF166">
    <property type="entry name" value="RIBOKINASE"/>
    <property type="match status" value="1"/>
</dbReference>
<evidence type="ECO:0000259" key="13">
    <source>
        <dbReference type="Pfam" id="PF00294"/>
    </source>
</evidence>
<keyword evidence="11 12" id="KW-0119">Carbohydrate metabolism</keyword>